<name>A0AAD4IDC0_9PLEO</name>
<dbReference type="Gene3D" id="3.40.50.720">
    <property type="entry name" value="NAD(P)-binding Rossmann-like Domain"/>
    <property type="match status" value="1"/>
</dbReference>
<comment type="similarity">
    <text evidence="1">Belongs to the short-chain dehydrogenases/reductases (SDR) family.</text>
</comment>
<protein>
    <submittedName>
        <fullName evidence="3">Uncharacterized protein</fullName>
    </submittedName>
</protein>
<dbReference type="EMBL" id="JAANER010000003">
    <property type="protein sequence ID" value="KAG9192404.1"/>
    <property type="molecule type" value="Genomic_DNA"/>
</dbReference>
<comment type="caution">
    <text evidence="3">The sequence shown here is derived from an EMBL/GenBank/DDBJ whole genome shotgun (WGS) entry which is preliminary data.</text>
</comment>
<dbReference type="InterPro" id="IPR036291">
    <property type="entry name" value="NAD(P)-bd_dom_sf"/>
</dbReference>
<dbReference type="InterPro" id="IPR002347">
    <property type="entry name" value="SDR_fam"/>
</dbReference>
<dbReference type="PANTHER" id="PTHR48107:SF7">
    <property type="entry name" value="RE15974P"/>
    <property type="match status" value="1"/>
</dbReference>
<keyword evidence="2" id="KW-0560">Oxidoreductase</keyword>
<dbReference type="GO" id="GO:0016614">
    <property type="term" value="F:oxidoreductase activity, acting on CH-OH group of donors"/>
    <property type="evidence" value="ECO:0007669"/>
    <property type="project" value="UniProtKB-ARBA"/>
</dbReference>
<proteinExistence type="inferred from homology"/>
<evidence type="ECO:0000256" key="2">
    <source>
        <dbReference type="ARBA" id="ARBA00023002"/>
    </source>
</evidence>
<accession>A0AAD4IDC0</accession>
<reference evidence="3" key="1">
    <citation type="submission" date="2021-07" db="EMBL/GenBank/DDBJ databases">
        <title>Genome Resource of American Ginseng Black Spot Pathogen Alternaria panax.</title>
        <authorList>
            <person name="Qiu C."/>
            <person name="Wang W."/>
            <person name="Liu Z."/>
        </authorList>
    </citation>
    <scope>NUCLEOTIDE SEQUENCE</scope>
    <source>
        <strain evidence="3">BNCC115425</strain>
    </source>
</reference>
<evidence type="ECO:0000313" key="4">
    <source>
        <dbReference type="Proteomes" id="UP001199106"/>
    </source>
</evidence>
<evidence type="ECO:0000256" key="1">
    <source>
        <dbReference type="ARBA" id="ARBA00006484"/>
    </source>
</evidence>
<dbReference type="Proteomes" id="UP001199106">
    <property type="component" value="Unassembled WGS sequence"/>
</dbReference>
<keyword evidence="4" id="KW-1185">Reference proteome</keyword>
<organism evidence="3 4">
    <name type="scientific">Alternaria panax</name>
    <dbReference type="NCBI Taxonomy" id="48097"/>
    <lineage>
        <taxon>Eukaryota</taxon>
        <taxon>Fungi</taxon>
        <taxon>Dikarya</taxon>
        <taxon>Ascomycota</taxon>
        <taxon>Pezizomycotina</taxon>
        <taxon>Dothideomycetes</taxon>
        <taxon>Pleosporomycetidae</taxon>
        <taxon>Pleosporales</taxon>
        <taxon>Pleosporineae</taxon>
        <taxon>Pleosporaceae</taxon>
        <taxon>Alternaria</taxon>
        <taxon>Alternaria sect. Panax</taxon>
    </lineage>
</organism>
<sequence length="90" mass="9295">MSTQSNSTIFPLEGKVAIVTGASRGIGAGLALELARRGAKVTVFYTSPKSGKLSEDITSKIGSFGNGSTSTTVQADLRQLDASDRNCVSN</sequence>
<dbReference type="SUPFAM" id="SSF51735">
    <property type="entry name" value="NAD(P)-binding Rossmann-fold domains"/>
    <property type="match status" value="1"/>
</dbReference>
<dbReference type="PANTHER" id="PTHR48107">
    <property type="entry name" value="NADPH-DEPENDENT ALDEHYDE REDUCTASE-LIKE PROTEIN, CHLOROPLASTIC-RELATED"/>
    <property type="match status" value="1"/>
</dbReference>
<dbReference type="Pfam" id="PF00106">
    <property type="entry name" value="adh_short"/>
    <property type="match status" value="1"/>
</dbReference>
<gene>
    <name evidence="3" type="ORF">G6011_11138</name>
</gene>
<dbReference type="AlphaFoldDB" id="A0AAD4IDC0"/>
<evidence type="ECO:0000313" key="3">
    <source>
        <dbReference type="EMBL" id="KAG9192404.1"/>
    </source>
</evidence>